<accession>A0A9Q3BTE7</accession>
<name>A0A9Q3BTE7_9BASI</name>
<keyword evidence="3" id="KW-1185">Reference proteome</keyword>
<evidence type="ECO:0000256" key="1">
    <source>
        <dbReference type="SAM" id="MobiDB-lite"/>
    </source>
</evidence>
<feature type="region of interest" description="Disordered" evidence="1">
    <location>
        <begin position="88"/>
        <end position="118"/>
    </location>
</feature>
<dbReference type="Proteomes" id="UP000765509">
    <property type="component" value="Unassembled WGS sequence"/>
</dbReference>
<protein>
    <submittedName>
        <fullName evidence="2">Uncharacterized protein</fullName>
    </submittedName>
</protein>
<dbReference type="AlphaFoldDB" id="A0A9Q3BTE7"/>
<gene>
    <name evidence="2" type="ORF">O181_011779</name>
</gene>
<evidence type="ECO:0000313" key="2">
    <source>
        <dbReference type="EMBL" id="MBW0472064.1"/>
    </source>
</evidence>
<sequence>MVTSILDWSKVITRPMKDGDAKRTFELVMIVTISCHQWNSNAKNTTRQIPCNKTLLFPVCLLSKIRGNPLQARVALNGWRTFYGNPPNTMRHPFAEPSQPSDSQLPSNENYLTHEPESEVALTQATEDPFALPAIPHSIIIIENTHVGTPLTHLPHSATPPQRYLPFPPPNWCKAPLITTLRLCRNSLTYKQPS</sequence>
<reference evidence="2" key="1">
    <citation type="submission" date="2021-03" db="EMBL/GenBank/DDBJ databases">
        <title>Draft genome sequence of rust myrtle Austropuccinia psidii MF-1, a brazilian biotype.</title>
        <authorList>
            <person name="Quecine M.C."/>
            <person name="Pachon D.M.R."/>
            <person name="Bonatelli M.L."/>
            <person name="Correr F.H."/>
            <person name="Franceschini L.M."/>
            <person name="Leite T.F."/>
            <person name="Margarido G.R.A."/>
            <person name="Almeida C.A."/>
            <person name="Ferrarezi J.A."/>
            <person name="Labate C.A."/>
        </authorList>
    </citation>
    <scope>NUCLEOTIDE SEQUENCE</scope>
    <source>
        <strain evidence="2">MF-1</strain>
    </source>
</reference>
<comment type="caution">
    <text evidence="2">The sequence shown here is derived from an EMBL/GenBank/DDBJ whole genome shotgun (WGS) entry which is preliminary data.</text>
</comment>
<feature type="compositionally biased region" description="Polar residues" evidence="1">
    <location>
        <begin position="98"/>
        <end position="111"/>
    </location>
</feature>
<evidence type="ECO:0000313" key="3">
    <source>
        <dbReference type="Proteomes" id="UP000765509"/>
    </source>
</evidence>
<dbReference type="EMBL" id="AVOT02002956">
    <property type="protein sequence ID" value="MBW0472064.1"/>
    <property type="molecule type" value="Genomic_DNA"/>
</dbReference>
<organism evidence="2 3">
    <name type="scientific">Austropuccinia psidii MF-1</name>
    <dbReference type="NCBI Taxonomy" id="1389203"/>
    <lineage>
        <taxon>Eukaryota</taxon>
        <taxon>Fungi</taxon>
        <taxon>Dikarya</taxon>
        <taxon>Basidiomycota</taxon>
        <taxon>Pucciniomycotina</taxon>
        <taxon>Pucciniomycetes</taxon>
        <taxon>Pucciniales</taxon>
        <taxon>Sphaerophragmiaceae</taxon>
        <taxon>Austropuccinia</taxon>
    </lineage>
</organism>
<proteinExistence type="predicted"/>